<keyword evidence="3" id="KW-1185">Reference proteome</keyword>
<evidence type="ECO:0000313" key="2">
    <source>
        <dbReference type="EMBL" id="MDL5055917.1"/>
    </source>
</evidence>
<dbReference type="Proteomes" id="UP001230986">
    <property type="component" value="Unassembled WGS sequence"/>
</dbReference>
<accession>A0ABT7LV50</accession>
<dbReference type="EMBL" id="JASVEJ010000001">
    <property type="protein sequence ID" value="MDL5055917.1"/>
    <property type="molecule type" value="Genomic_DNA"/>
</dbReference>
<evidence type="ECO:0000313" key="3">
    <source>
        <dbReference type="Proteomes" id="UP001230986"/>
    </source>
</evidence>
<keyword evidence="1" id="KW-0812">Transmembrane</keyword>
<dbReference type="RefSeq" id="WP_286004026.1">
    <property type="nucleotide sequence ID" value="NZ_JASVEJ010000001.1"/>
</dbReference>
<evidence type="ECO:0000256" key="1">
    <source>
        <dbReference type="SAM" id="Phobius"/>
    </source>
</evidence>
<organism evidence="2 3">
    <name type="scientific">Geitlerinema calcuttense NRMC-F 0142</name>
    <dbReference type="NCBI Taxonomy" id="2922238"/>
    <lineage>
        <taxon>Bacteria</taxon>
        <taxon>Bacillati</taxon>
        <taxon>Cyanobacteriota</taxon>
        <taxon>Cyanophyceae</taxon>
        <taxon>Geitlerinematales</taxon>
        <taxon>Geitlerinemataceae</taxon>
        <taxon>Geitlerinema</taxon>
    </lineage>
</organism>
<proteinExistence type="predicted"/>
<keyword evidence="1" id="KW-0472">Membrane</keyword>
<reference evidence="2 3" key="1">
    <citation type="submission" date="2023-06" db="EMBL/GenBank/DDBJ databases">
        <title>Whole genome sequence of Oscillatoria calcuttensis NRMC-F 0142.</title>
        <authorList>
            <person name="Shakena Fathima T."/>
            <person name="Muralitharan G."/>
            <person name="Thajuddin N."/>
        </authorList>
    </citation>
    <scope>NUCLEOTIDE SEQUENCE [LARGE SCALE GENOMIC DNA]</scope>
    <source>
        <strain evidence="2 3">NRMC-F 0142</strain>
    </source>
</reference>
<sequence length="159" mass="17420">MTRELGTEFIDPIDVSECCAAEMFGEPDICPRCREFTARETIENAEPPCEAIAANPQTHEAMCFDIERCGWRGNTSATGDNGDGGKCPRCGEDTLEYDAEEYETFAVRPQNPKVQAAISTALGFVAFTATGALFAVMFIFDNDDIHTHSRAFWTAIFGG</sequence>
<comment type="caution">
    <text evidence="2">The sequence shown here is derived from an EMBL/GenBank/DDBJ whole genome shotgun (WGS) entry which is preliminary data.</text>
</comment>
<gene>
    <name evidence="2" type="ORF">QQ055_00240</name>
</gene>
<keyword evidence="1" id="KW-1133">Transmembrane helix</keyword>
<name>A0ABT7LV50_9CYAN</name>
<feature type="transmembrane region" description="Helical" evidence="1">
    <location>
        <begin position="116"/>
        <end position="140"/>
    </location>
</feature>
<protein>
    <submittedName>
        <fullName evidence="2">Uncharacterized protein</fullName>
    </submittedName>
</protein>